<evidence type="ECO:0000256" key="3">
    <source>
        <dbReference type="ARBA" id="ARBA00022448"/>
    </source>
</evidence>
<dbReference type="EMBL" id="JAVRQU010000014">
    <property type="protein sequence ID" value="KAK5695455.1"/>
    <property type="molecule type" value="Genomic_DNA"/>
</dbReference>
<dbReference type="AlphaFoldDB" id="A0AAN7W390"/>
<feature type="transmembrane region" description="Helical" evidence="8">
    <location>
        <begin position="192"/>
        <end position="217"/>
    </location>
</feature>
<reference evidence="9" key="1">
    <citation type="submission" date="2023-08" db="EMBL/GenBank/DDBJ databases">
        <title>Black Yeasts Isolated from many extreme environments.</title>
        <authorList>
            <person name="Coleine C."/>
            <person name="Stajich J.E."/>
            <person name="Selbmann L."/>
        </authorList>
    </citation>
    <scope>NUCLEOTIDE SEQUENCE</scope>
    <source>
        <strain evidence="9">CCFEE 5810</strain>
    </source>
</reference>
<proteinExistence type="inferred from homology"/>
<keyword evidence="4" id="KW-1003">Cell membrane</keyword>
<dbReference type="Proteomes" id="UP001310594">
    <property type="component" value="Unassembled WGS sequence"/>
</dbReference>
<evidence type="ECO:0000256" key="6">
    <source>
        <dbReference type="ARBA" id="ARBA00022989"/>
    </source>
</evidence>
<comment type="similarity">
    <text evidence="2">Belongs to the tellurite-resistance/dicarboxylate transporter (TDT) family.</text>
</comment>
<sequence length="254" mass="27415">MAVHQQHIETMTAIWFIPVVAPIVASATGGLVAGIIPPAHQEEILITVITSYALLALGLPLAMCVLVIYFLRLTTAKLPPQEAIVSTFIPTGPLGMGGFSLITLGKISMALFEKTHTLPASKLVYAGDFVYLLGFCVAFMLWGLGLVWLFFALATIVRTPRFPFNMGWWGFVFPLGVYATTTNALAQELPSAFFEVLGAIFSVSVMLLWVVVAAGTLQRSWTGKMFYSPCLAEVEKAESARIVLAQDGGGPKEV</sequence>
<evidence type="ECO:0000256" key="2">
    <source>
        <dbReference type="ARBA" id="ARBA00008566"/>
    </source>
</evidence>
<dbReference type="Pfam" id="PF03595">
    <property type="entry name" value="SLAC1"/>
    <property type="match status" value="1"/>
</dbReference>
<evidence type="ECO:0000256" key="1">
    <source>
        <dbReference type="ARBA" id="ARBA00004651"/>
    </source>
</evidence>
<accession>A0AAN7W390</accession>
<evidence type="ECO:0000256" key="4">
    <source>
        <dbReference type="ARBA" id="ARBA00022475"/>
    </source>
</evidence>
<dbReference type="Gene3D" id="1.50.10.150">
    <property type="entry name" value="Voltage-dependent anion channel"/>
    <property type="match status" value="1"/>
</dbReference>
<keyword evidence="5 8" id="KW-0812">Transmembrane</keyword>
<feature type="transmembrane region" description="Helical" evidence="8">
    <location>
        <begin position="83"/>
        <end position="109"/>
    </location>
</feature>
<feature type="transmembrane region" description="Helical" evidence="8">
    <location>
        <begin position="129"/>
        <end position="154"/>
    </location>
</feature>
<evidence type="ECO:0000256" key="8">
    <source>
        <dbReference type="SAM" id="Phobius"/>
    </source>
</evidence>
<evidence type="ECO:0000256" key="7">
    <source>
        <dbReference type="ARBA" id="ARBA00023136"/>
    </source>
</evidence>
<gene>
    <name evidence="9" type="primary">SSU1_2</name>
    <name evidence="9" type="ORF">LTR97_008963</name>
</gene>
<feature type="transmembrane region" description="Helical" evidence="8">
    <location>
        <begin position="166"/>
        <end position="186"/>
    </location>
</feature>
<protein>
    <submittedName>
        <fullName evidence="9">Plasma membrane sulfite pump involved in sulfite metabolism</fullName>
    </submittedName>
</protein>
<name>A0AAN7W390_9PEZI</name>
<keyword evidence="3" id="KW-0813">Transport</keyword>
<comment type="caution">
    <text evidence="9">The sequence shown here is derived from an EMBL/GenBank/DDBJ whole genome shotgun (WGS) entry which is preliminary data.</text>
</comment>
<keyword evidence="7 8" id="KW-0472">Membrane</keyword>
<comment type="subcellular location">
    <subcellularLocation>
        <location evidence="1">Cell membrane</location>
        <topology evidence="1">Multi-pass membrane protein</topology>
    </subcellularLocation>
</comment>
<dbReference type="InterPro" id="IPR038665">
    <property type="entry name" value="Voltage-dep_anion_channel_sf"/>
</dbReference>
<dbReference type="PANTHER" id="PTHR31686:SF1">
    <property type="entry name" value="SULFITE EFFLUX PUMP SSU1"/>
    <property type="match status" value="1"/>
</dbReference>
<evidence type="ECO:0000256" key="5">
    <source>
        <dbReference type="ARBA" id="ARBA00022692"/>
    </source>
</evidence>
<feature type="transmembrane region" description="Helical" evidence="8">
    <location>
        <begin position="48"/>
        <end position="71"/>
    </location>
</feature>
<dbReference type="InterPro" id="IPR004695">
    <property type="entry name" value="SLAC1/Mae1/Ssu1/TehA"/>
</dbReference>
<evidence type="ECO:0000313" key="10">
    <source>
        <dbReference type="Proteomes" id="UP001310594"/>
    </source>
</evidence>
<feature type="transmembrane region" description="Helical" evidence="8">
    <location>
        <begin position="12"/>
        <end position="36"/>
    </location>
</feature>
<keyword evidence="6 8" id="KW-1133">Transmembrane helix</keyword>
<dbReference type="InterPro" id="IPR051629">
    <property type="entry name" value="Sulfite_efflux_TDT"/>
</dbReference>
<dbReference type="GO" id="GO:0005886">
    <property type="term" value="C:plasma membrane"/>
    <property type="evidence" value="ECO:0007669"/>
    <property type="project" value="UniProtKB-SubCell"/>
</dbReference>
<organism evidence="9 10">
    <name type="scientific">Elasticomyces elasticus</name>
    <dbReference type="NCBI Taxonomy" id="574655"/>
    <lineage>
        <taxon>Eukaryota</taxon>
        <taxon>Fungi</taxon>
        <taxon>Dikarya</taxon>
        <taxon>Ascomycota</taxon>
        <taxon>Pezizomycotina</taxon>
        <taxon>Dothideomycetes</taxon>
        <taxon>Dothideomycetidae</taxon>
        <taxon>Mycosphaerellales</taxon>
        <taxon>Teratosphaeriaceae</taxon>
        <taxon>Elasticomyces</taxon>
    </lineage>
</organism>
<dbReference type="PANTHER" id="PTHR31686">
    <property type="match status" value="1"/>
</dbReference>
<dbReference type="GO" id="GO:0000319">
    <property type="term" value="F:sulfite transmembrane transporter activity"/>
    <property type="evidence" value="ECO:0007669"/>
    <property type="project" value="TreeGrafter"/>
</dbReference>
<evidence type="ECO:0000313" key="9">
    <source>
        <dbReference type="EMBL" id="KAK5695455.1"/>
    </source>
</evidence>